<name>A0A2A2LDL6_9BILA</name>
<dbReference type="GO" id="GO:0005829">
    <property type="term" value="C:cytosol"/>
    <property type="evidence" value="ECO:0007669"/>
    <property type="project" value="TreeGrafter"/>
</dbReference>
<evidence type="ECO:0000256" key="1">
    <source>
        <dbReference type="ARBA" id="ARBA00002362"/>
    </source>
</evidence>
<dbReference type="SUPFAM" id="SSF46785">
    <property type="entry name" value="Winged helix' DNA-binding domain"/>
    <property type="match status" value="1"/>
</dbReference>
<evidence type="ECO:0000256" key="4">
    <source>
        <dbReference type="ARBA" id="ARBA00015732"/>
    </source>
</evidence>
<dbReference type="PANTHER" id="PTHR10539">
    <property type="entry name" value="26S PROTEASOME NON-ATPASE REGULATORY SUBUNIT 13"/>
    <property type="match status" value="1"/>
</dbReference>
<gene>
    <name evidence="11" type="ORF">WR25_17162</name>
</gene>
<evidence type="ECO:0000313" key="12">
    <source>
        <dbReference type="Proteomes" id="UP000218231"/>
    </source>
</evidence>
<dbReference type="PANTHER" id="PTHR10539:SF0">
    <property type="entry name" value="26S PROTEASOME NON-ATPASE REGULATORY SUBUNIT 13"/>
    <property type="match status" value="1"/>
</dbReference>
<dbReference type="OrthoDB" id="1093at2759"/>
<dbReference type="InterPro" id="IPR000717">
    <property type="entry name" value="PCI_dom"/>
</dbReference>
<feature type="domain" description="PCI" evidence="10">
    <location>
        <begin position="284"/>
        <end position="454"/>
    </location>
</feature>
<keyword evidence="9" id="KW-1133">Transmembrane helix</keyword>
<comment type="caution">
    <text evidence="11">The sequence shown here is derived from an EMBL/GenBank/DDBJ whole genome shotgun (WGS) entry which is preliminary data.</text>
</comment>
<dbReference type="EMBL" id="LIAE01006883">
    <property type="protein sequence ID" value="PAV84157.1"/>
    <property type="molecule type" value="Genomic_DNA"/>
</dbReference>
<dbReference type="InterPro" id="IPR036390">
    <property type="entry name" value="WH_DNA-bd_sf"/>
</dbReference>
<evidence type="ECO:0000313" key="11">
    <source>
        <dbReference type="EMBL" id="PAV84157.1"/>
    </source>
</evidence>
<dbReference type="GO" id="GO:0005634">
    <property type="term" value="C:nucleus"/>
    <property type="evidence" value="ECO:0007669"/>
    <property type="project" value="TreeGrafter"/>
</dbReference>
<evidence type="ECO:0000256" key="6">
    <source>
        <dbReference type="ARBA" id="ARBA00029749"/>
    </source>
</evidence>
<evidence type="ECO:0000256" key="8">
    <source>
        <dbReference type="ARBA" id="ARBA00032323"/>
    </source>
</evidence>
<dbReference type="PROSITE" id="PS50250">
    <property type="entry name" value="PCI"/>
    <property type="match status" value="1"/>
</dbReference>
<comment type="similarity">
    <text evidence="2">Belongs to the proteasome subunit S11 family.</text>
</comment>
<dbReference type="STRING" id="2018661.A0A2A2LDL6"/>
<evidence type="ECO:0000256" key="5">
    <source>
        <dbReference type="ARBA" id="ARBA00022942"/>
    </source>
</evidence>
<keyword evidence="12" id="KW-1185">Reference proteome</keyword>
<keyword evidence="9" id="KW-0812">Transmembrane</keyword>
<dbReference type="Pfam" id="PF01399">
    <property type="entry name" value="PCI"/>
    <property type="match status" value="1"/>
</dbReference>
<dbReference type="GO" id="GO:0006511">
    <property type="term" value="P:ubiquitin-dependent protein catabolic process"/>
    <property type="evidence" value="ECO:0007669"/>
    <property type="project" value="TreeGrafter"/>
</dbReference>
<reference evidence="11 12" key="1">
    <citation type="journal article" date="2017" name="Curr. Biol.">
        <title>Genome architecture and evolution of a unichromosomal asexual nematode.</title>
        <authorList>
            <person name="Fradin H."/>
            <person name="Zegar C."/>
            <person name="Gutwein M."/>
            <person name="Lucas J."/>
            <person name="Kovtun M."/>
            <person name="Corcoran D."/>
            <person name="Baugh L.R."/>
            <person name="Kiontke K."/>
            <person name="Gunsalus K."/>
            <person name="Fitch D.H."/>
            <person name="Piano F."/>
        </authorList>
    </citation>
    <scope>NUCLEOTIDE SEQUENCE [LARGE SCALE GENOMIC DNA]</scope>
    <source>
        <strain evidence="11">PF1309</strain>
    </source>
</reference>
<dbReference type="AlphaFoldDB" id="A0A2A2LDL6"/>
<evidence type="ECO:0000256" key="9">
    <source>
        <dbReference type="SAM" id="Phobius"/>
    </source>
</evidence>
<dbReference type="InterPro" id="IPR054179">
    <property type="entry name" value="PSD13_N"/>
</dbReference>
<evidence type="ECO:0000256" key="7">
    <source>
        <dbReference type="ARBA" id="ARBA00031303"/>
    </source>
</evidence>
<dbReference type="InterPro" id="IPR035298">
    <property type="entry name" value="PSMD13"/>
</dbReference>
<accession>A0A2A2LDL6</accession>
<dbReference type="SMART" id="SM00088">
    <property type="entry name" value="PINT"/>
    <property type="match status" value="1"/>
</dbReference>
<comment type="subunit">
    <text evidence="3">Component of the 19S proteasome regulatory particle complex. The 26S proteasome consists of a 20S core particle (CP) and two 19S regulatory subunits (RP). The regulatory particle is made of a lid composed of 9 subunits including PSMD13, a base containing 6 ATPases and few additional components.</text>
</comment>
<dbReference type="GO" id="GO:0008541">
    <property type="term" value="C:proteasome regulatory particle, lid subcomplex"/>
    <property type="evidence" value="ECO:0007669"/>
    <property type="project" value="TreeGrafter"/>
</dbReference>
<organism evidence="11 12">
    <name type="scientific">Diploscapter pachys</name>
    <dbReference type="NCBI Taxonomy" id="2018661"/>
    <lineage>
        <taxon>Eukaryota</taxon>
        <taxon>Metazoa</taxon>
        <taxon>Ecdysozoa</taxon>
        <taxon>Nematoda</taxon>
        <taxon>Chromadorea</taxon>
        <taxon>Rhabditida</taxon>
        <taxon>Rhabditina</taxon>
        <taxon>Rhabditomorpha</taxon>
        <taxon>Rhabditoidea</taxon>
        <taxon>Rhabditidae</taxon>
        <taxon>Diploscapter</taxon>
    </lineage>
</organism>
<evidence type="ECO:0000256" key="3">
    <source>
        <dbReference type="ARBA" id="ARBA00011441"/>
    </source>
</evidence>
<sequence length="494" mass="56206">METCLALGVMPVWTTMIARVMFCSCICWQIALIVLMPIFGSSGKNTNICNRKNCDVLKIPVNLCNNFTDPESIECQIQFLLRNEVAPIVAHLHDRLSESHAFSSCRMSKVEAYLEKSRNEAKGDVADLWNQMLSLYNKKLWHQLTTELRADLDKPQFVANLNLKDLHDNFISDLEHKINPLDLAEIAIPVSKFMFSKGKESAYEFLNNIEKTVSKDKTATARIHTGQVELRLAHQDGNGRLVDIKKVRGLIESTQKEIDDLYGVTPAHAPFYKVSARFLRELGDFAGYYREALRYLGVEDANKLTHEEKHCEAVLVGFAALLGEGVYNFGELLAHPILQSLNNSAEQWIAELLFAFNAGDLAKFYAMEPQWSSWDDLKKRKEFMLEKIRILAVMEISLARPAKERRIPFKEIASKCQIGINEVEYIVMKALSKGLVEGAIDQVDQVVHVTWVQPRVLDTRQIREMASRIAEWRKDVTSMENIVASNAKEILTRT</sequence>
<feature type="transmembrane region" description="Helical" evidence="9">
    <location>
        <begin position="20"/>
        <end position="40"/>
    </location>
</feature>
<dbReference type="Pfam" id="PF22037">
    <property type="entry name" value="PSD13_N"/>
    <property type="match status" value="1"/>
</dbReference>
<proteinExistence type="inferred from homology"/>
<dbReference type="Proteomes" id="UP000218231">
    <property type="component" value="Unassembled WGS sequence"/>
</dbReference>
<comment type="function">
    <text evidence="1">Component of the 26S proteasome, a multiprotein complex involved in the ATP-dependent degradation of ubiquitinated proteins. This complex plays a key role in the maintenance of protein homeostasis by removing misfolded or damaged proteins, which could impair cellular functions, and by removing proteins whose functions are no longer required. Therefore, the proteasome participates in numerous cellular processes, including cell cycle progression, apoptosis, or DNA damage repair.</text>
</comment>
<keyword evidence="5" id="KW-0647">Proteasome</keyword>
<evidence type="ECO:0000259" key="10">
    <source>
        <dbReference type="PROSITE" id="PS50250"/>
    </source>
</evidence>
<dbReference type="GO" id="GO:0005198">
    <property type="term" value="F:structural molecule activity"/>
    <property type="evidence" value="ECO:0007669"/>
    <property type="project" value="TreeGrafter"/>
</dbReference>
<keyword evidence="9" id="KW-0472">Membrane</keyword>
<evidence type="ECO:0000256" key="2">
    <source>
        <dbReference type="ARBA" id="ARBA00006207"/>
    </source>
</evidence>
<protein>
    <recommendedName>
        <fullName evidence="4">26S proteasome non-ATPase regulatory subunit 13</fullName>
    </recommendedName>
    <alternativeName>
        <fullName evidence="6">26S proteasome regulatory subunit RPN9</fullName>
    </alternativeName>
    <alternativeName>
        <fullName evidence="8">26S proteasome regulatory subunit S11</fullName>
    </alternativeName>
    <alternativeName>
        <fullName evidence="7">26S proteasome regulatory subunit p40.5</fullName>
    </alternativeName>
</protein>